<dbReference type="EnsemblMetazoa" id="MESCA002222-RA">
    <property type="protein sequence ID" value="MESCA002222-PA"/>
    <property type="gene ID" value="MESCA002222"/>
</dbReference>
<dbReference type="EMBL" id="CAQQ02142031">
    <property type="status" value="NOT_ANNOTATED_CDS"/>
    <property type="molecule type" value="Genomic_DNA"/>
</dbReference>
<name>T1GFS2_MEGSC</name>
<dbReference type="InterPro" id="IPR029055">
    <property type="entry name" value="Ntn_hydrolases_N"/>
</dbReference>
<keyword evidence="1" id="KW-0472">Membrane</keyword>
<dbReference type="Proteomes" id="UP000015102">
    <property type="component" value="Unassembled WGS sequence"/>
</dbReference>
<dbReference type="Pfam" id="PF01019">
    <property type="entry name" value="G_glu_transpept"/>
    <property type="match status" value="1"/>
</dbReference>
<evidence type="ECO:0000256" key="1">
    <source>
        <dbReference type="SAM" id="Phobius"/>
    </source>
</evidence>
<keyword evidence="1" id="KW-1133">Transmembrane helix</keyword>
<evidence type="ECO:0000313" key="2">
    <source>
        <dbReference type="EnsemblMetazoa" id="MESCA002222-PA"/>
    </source>
</evidence>
<keyword evidence="3" id="KW-1185">Reference proteome</keyword>
<dbReference type="SUPFAM" id="SSF56235">
    <property type="entry name" value="N-terminal nucleophile aminohydrolases (Ntn hydrolases)"/>
    <property type="match status" value="1"/>
</dbReference>
<dbReference type="HOGENOM" id="CLU_1410307_0_0_1"/>
<dbReference type="InterPro" id="IPR000101">
    <property type="entry name" value="GGT_peptidase"/>
</dbReference>
<feature type="transmembrane region" description="Helical" evidence="1">
    <location>
        <begin position="51"/>
        <end position="71"/>
    </location>
</feature>
<reference evidence="2" key="2">
    <citation type="submission" date="2015-06" db="UniProtKB">
        <authorList>
            <consortium name="EnsemblMetazoa"/>
        </authorList>
    </citation>
    <scope>IDENTIFICATION</scope>
</reference>
<protein>
    <recommendedName>
        <fullName evidence="4">Gamma-glutamyltransferase</fullName>
    </recommendedName>
</protein>
<dbReference type="EMBL" id="CAQQ02142030">
    <property type="status" value="NOT_ANNOTATED_CDS"/>
    <property type="molecule type" value="Genomic_DNA"/>
</dbReference>
<dbReference type="GO" id="GO:0006751">
    <property type="term" value="P:glutathione catabolic process"/>
    <property type="evidence" value="ECO:0007669"/>
    <property type="project" value="InterPro"/>
</dbReference>
<keyword evidence="1" id="KW-0812">Transmembrane</keyword>
<sequence length="193" mass="21575">MRKLQRTTILALSEQLFEYSCFNVNENFNTKSFSTYSNIKSKSSNKSSERWRILLCTIILITIFGSAILILNKHVRNQRKYLGAIVSNGARCGSIGKYIIDEGGSAVDSIIAVLVCEGAILPHSVGIGGGFIATIYDKQQGNVMKNPVIARNIETCISKKLEMIPTEFDSEVHLKLWANVFNHFCGDRMHQLQ</sequence>
<proteinExistence type="predicted"/>
<dbReference type="GO" id="GO:0005886">
    <property type="term" value="C:plasma membrane"/>
    <property type="evidence" value="ECO:0007669"/>
    <property type="project" value="TreeGrafter"/>
</dbReference>
<dbReference type="PANTHER" id="PTHR11686">
    <property type="entry name" value="GAMMA GLUTAMYL TRANSPEPTIDASE"/>
    <property type="match status" value="1"/>
</dbReference>
<evidence type="ECO:0000313" key="3">
    <source>
        <dbReference type="Proteomes" id="UP000015102"/>
    </source>
</evidence>
<dbReference type="PANTHER" id="PTHR11686:SF72">
    <property type="entry name" value="GAMMA-GLUTAMYL TRANSPEPTIDASE, ISOFORM A"/>
    <property type="match status" value="1"/>
</dbReference>
<evidence type="ECO:0008006" key="4">
    <source>
        <dbReference type="Google" id="ProtNLM"/>
    </source>
</evidence>
<dbReference type="AlphaFoldDB" id="T1GFS2"/>
<dbReference type="STRING" id="36166.T1GFS2"/>
<reference evidence="3" key="1">
    <citation type="submission" date="2013-02" db="EMBL/GenBank/DDBJ databases">
        <authorList>
            <person name="Hughes D."/>
        </authorList>
    </citation>
    <scope>NUCLEOTIDE SEQUENCE</scope>
    <source>
        <strain>Durham</strain>
        <strain evidence="3">NC isolate 2 -- Noor lab</strain>
    </source>
</reference>
<organism evidence="2 3">
    <name type="scientific">Megaselia scalaris</name>
    <name type="common">Humpbacked fly</name>
    <name type="synonym">Phora scalaris</name>
    <dbReference type="NCBI Taxonomy" id="36166"/>
    <lineage>
        <taxon>Eukaryota</taxon>
        <taxon>Metazoa</taxon>
        <taxon>Ecdysozoa</taxon>
        <taxon>Arthropoda</taxon>
        <taxon>Hexapoda</taxon>
        <taxon>Insecta</taxon>
        <taxon>Pterygota</taxon>
        <taxon>Neoptera</taxon>
        <taxon>Endopterygota</taxon>
        <taxon>Diptera</taxon>
        <taxon>Brachycera</taxon>
        <taxon>Muscomorpha</taxon>
        <taxon>Platypezoidea</taxon>
        <taxon>Phoridae</taxon>
        <taxon>Megaseliini</taxon>
        <taxon>Megaselia</taxon>
    </lineage>
</organism>
<dbReference type="GO" id="GO:0036374">
    <property type="term" value="F:glutathione hydrolase activity"/>
    <property type="evidence" value="ECO:0007669"/>
    <property type="project" value="InterPro"/>
</dbReference>
<accession>T1GFS2</accession>